<gene>
    <name evidence="1" type="ORF">SLEP1_g53923</name>
</gene>
<name>A0AAV5MDN8_9ROSI</name>
<dbReference type="Proteomes" id="UP001054252">
    <property type="component" value="Unassembled WGS sequence"/>
</dbReference>
<evidence type="ECO:0000313" key="1">
    <source>
        <dbReference type="EMBL" id="GKV46968.1"/>
    </source>
</evidence>
<reference evidence="1 2" key="1">
    <citation type="journal article" date="2021" name="Commun. Biol.">
        <title>The genome of Shorea leprosula (Dipterocarpaceae) highlights the ecological relevance of drought in aseasonal tropical rainforests.</title>
        <authorList>
            <person name="Ng K.K.S."/>
            <person name="Kobayashi M.J."/>
            <person name="Fawcett J.A."/>
            <person name="Hatakeyama M."/>
            <person name="Paape T."/>
            <person name="Ng C.H."/>
            <person name="Ang C.C."/>
            <person name="Tnah L.H."/>
            <person name="Lee C.T."/>
            <person name="Nishiyama T."/>
            <person name="Sese J."/>
            <person name="O'Brien M.J."/>
            <person name="Copetti D."/>
            <person name="Mohd Noor M.I."/>
            <person name="Ong R.C."/>
            <person name="Putra M."/>
            <person name="Sireger I.Z."/>
            <person name="Indrioko S."/>
            <person name="Kosugi Y."/>
            <person name="Izuno A."/>
            <person name="Isagi Y."/>
            <person name="Lee S.L."/>
            <person name="Shimizu K.K."/>
        </authorList>
    </citation>
    <scope>NUCLEOTIDE SEQUENCE [LARGE SCALE GENOMIC DNA]</scope>
    <source>
        <strain evidence="1">214</strain>
    </source>
</reference>
<proteinExistence type="predicted"/>
<keyword evidence="2" id="KW-1185">Reference proteome</keyword>
<sequence>MSYEVAVNSLSTEVGKAYISSSEISHEEKDKIIEDYPRPAAVETLSCKSWLVMFSFS</sequence>
<dbReference type="EMBL" id="BPVZ01000219">
    <property type="protein sequence ID" value="GKV46968.1"/>
    <property type="molecule type" value="Genomic_DNA"/>
</dbReference>
<accession>A0AAV5MDN8</accession>
<evidence type="ECO:0000313" key="2">
    <source>
        <dbReference type="Proteomes" id="UP001054252"/>
    </source>
</evidence>
<dbReference type="AlphaFoldDB" id="A0AAV5MDN8"/>
<organism evidence="1 2">
    <name type="scientific">Rubroshorea leprosula</name>
    <dbReference type="NCBI Taxonomy" id="152421"/>
    <lineage>
        <taxon>Eukaryota</taxon>
        <taxon>Viridiplantae</taxon>
        <taxon>Streptophyta</taxon>
        <taxon>Embryophyta</taxon>
        <taxon>Tracheophyta</taxon>
        <taxon>Spermatophyta</taxon>
        <taxon>Magnoliopsida</taxon>
        <taxon>eudicotyledons</taxon>
        <taxon>Gunneridae</taxon>
        <taxon>Pentapetalae</taxon>
        <taxon>rosids</taxon>
        <taxon>malvids</taxon>
        <taxon>Malvales</taxon>
        <taxon>Dipterocarpaceae</taxon>
        <taxon>Rubroshorea</taxon>
    </lineage>
</organism>
<protein>
    <submittedName>
        <fullName evidence="1">Uncharacterized protein</fullName>
    </submittedName>
</protein>
<comment type="caution">
    <text evidence="1">The sequence shown here is derived from an EMBL/GenBank/DDBJ whole genome shotgun (WGS) entry which is preliminary data.</text>
</comment>